<evidence type="ECO:0000313" key="1">
    <source>
        <dbReference type="EMBL" id="KAI0042104.1"/>
    </source>
</evidence>
<sequence length="116" mass="12687">MCHAYVLASSVSPVDLVHPSDPELLRFRLHLYGASIASHPNTSRYTEQACPLGVLPPRCRSGSRSRTRALVYPTGGGPGAQETLHALRTAAMEGALDRENRTHIMRHMCLLSPLID</sequence>
<comment type="caution">
    <text evidence="1">The sequence shown here is derived from an EMBL/GenBank/DDBJ whole genome shotgun (WGS) entry which is preliminary data.</text>
</comment>
<keyword evidence="2" id="KW-1185">Reference proteome</keyword>
<protein>
    <submittedName>
        <fullName evidence="1">Uncharacterized protein</fullName>
    </submittedName>
</protein>
<reference evidence="1" key="2">
    <citation type="journal article" date="2022" name="New Phytol.">
        <title>Evolutionary transition to the ectomycorrhizal habit in the genomes of a hyperdiverse lineage of mushroom-forming fungi.</title>
        <authorList>
            <person name="Looney B."/>
            <person name="Miyauchi S."/>
            <person name="Morin E."/>
            <person name="Drula E."/>
            <person name="Courty P.E."/>
            <person name="Kohler A."/>
            <person name="Kuo A."/>
            <person name="LaButti K."/>
            <person name="Pangilinan J."/>
            <person name="Lipzen A."/>
            <person name="Riley R."/>
            <person name="Andreopoulos W."/>
            <person name="He G."/>
            <person name="Johnson J."/>
            <person name="Nolan M."/>
            <person name="Tritt A."/>
            <person name="Barry K.W."/>
            <person name="Grigoriev I.V."/>
            <person name="Nagy L.G."/>
            <person name="Hibbett D."/>
            <person name="Henrissat B."/>
            <person name="Matheny P.B."/>
            <person name="Labbe J."/>
            <person name="Martin F.M."/>
        </authorList>
    </citation>
    <scope>NUCLEOTIDE SEQUENCE</scope>
    <source>
        <strain evidence="1">FP105234-sp</strain>
    </source>
</reference>
<evidence type="ECO:0000313" key="2">
    <source>
        <dbReference type="Proteomes" id="UP000814033"/>
    </source>
</evidence>
<gene>
    <name evidence="1" type="ORF">FA95DRAFT_1564669</name>
</gene>
<dbReference type="EMBL" id="MU276084">
    <property type="protein sequence ID" value="KAI0042104.1"/>
    <property type="molecule type" value="Genomic_DNA"/>
</dbReference>
<organism evidence="1 2">
    <name type="scientific">Auriscalpium vulgare</name>
    <dbReference type="NCBI Taxonomy" id="40419"/>
    <lineage>
        <taxon>Eukaryota</taxon>
        <taxon>Fungi</taxon>
        <taxon>Dikarya</taxon>
        <taxon>Basidiomycota</taxon>
        <taxon>Agaricomycotina</taxon>
        <taxon>Agaricomycetes</taxon>
        <taxon>Russulales</taxon>
        <taxon>Auriscalpiaceae</taxon>
        <taxon>Auriscalpium</taxon>
    </lineage>
</organism>
<dbReference type="Proteomes" id="UP000814033">
    <property type="component" value="Unassembled WGS sequence"/>
</dbReference>
<reference evidence="1" key="1">
    <citation type="submission" date="2021-02" db="EMBL/GenBank/DDBJ databases">
        <authorList>
            <consortium name="DOE Joint Genome Institute"/>
            <person name="Ahrendt S."/>
            <person name="Looney B.P."/>
            <person name="Miyauchi S."/>
            <person name="Morin E."/>
            <person name="Drula E."/>
            <person name="Courty P.E."/>
            <person name="Chicoki N."/>
            <person name="Fauchery L."/>
            <person name="Kohler A."/>
            <person name="Kuo A."/>
            <person name="Labutti K."/>
            <person name="Pangilinan J."/>
            <person name="Lipzen A."/>
            <person name="Riley R."/>
            <person name="Andreopoulos W."/>
            <person name="He G."/>
            <person name="Johnson J."/>
            <person name="Barry K.W."/>
            <person name="Grigoriev I.V."/>
            <person name="Nagy L."/>
            <person name="Hibbett D."/>
            <person name="Henrissat B."/>
            <person name="Matheny P.B."/>
            <person name="Labbe J."/>
            <person name="Martin F."/>
        </authorList>
    </citation>
    <scope>NUCLEOTIDE SEQUENCE</scope>
    <source>
        <strain evidence="1">FP105234-sp</strain>
    </source>
</reference>
<accession>A0ACB8RE10</accession>
<proteinExistence type="predicted"/>
<name>A0ACB8RE10_9AGAM</name>